<protein>
    <submittedName>
        <fullName evidence="5">Tyrosine-type recombinase/integrase</fullName>
    </submittedName>
</protein>
<evidence type="ECO:0000256" key="2">
    <source>
        <dbReference type="ARBA" id="ARBA00023125"/>
    </source>
</evidence>
<dbReference type="Pfam" id="PF00589">
    <property type="entry name" value="Phage_integrase"/>
    <property type="match status" value="1"/>
</dbReference>
<evidence type="ECO:0000313" key="5">
    <source>
        <dbReference type="EMBL" id="MFC1853287.1"/>
    </source>
</evidence>
<dbReference type="Proteomes" id="UP001594351">
    <property type="component" value="Unassembled WGS sequence"/>
</dbReference>
<dbReference type="Gene3D" id="1.10.443.10">
    <property type="entry name" value="Intergrase catalytic core"/>
    <property type="match status" value="1"/>
</dbReference>
<evidence type="ECO:0000256" key="3">
    <source>
        <dbReference type="ARBA" id="ARBA00023172"/>
    </source>
</evidence>
<dbReference type="InterPro" id="IPR013762">
    <property type="entry name" value="Integrase-like_cat_sf"/>
</dbReference>
<evidence type="ECO:0000256" key="1">
    <source>
        <dbReference type="ARBA" id="ARBA00008857"/>
    </source>
</evidence>
<gene>
    <name evidence="5" type="ORF">ACFL27_24070</name>
</gene>
<keyword evidence="3" id="KW-0233">DNA recombination</keyword>
<dbReference type="InterPro" id="IPR002104">
    <property type="entry name" value="Integrase_catalytic"/>
</dbReference>
<dbReference type="PANTHER" id="PTHR30349">
    <property type="entry name" value="PHAGE INTEGRASE-RELATED"/>
    <property type="match status" value="1"/>
</dbReference>
<dbReference type="PANTHER" id="PTHR30349:SF41">
    <property type="entry name" value="INTEGRASE_RECOMBINASE PROTEIN MJ0367-RELATED"/>
    <property type="match status" value="1"/>
</dbReference>
<reference evidence="5 6" key="1">
    <citation type="submission" date="2024-09" db="EMBL/GenBank/DDBJ databases">
        <title>Laminarin stimulates single cell rates of sulfate reduction while oxygen inhibits transcriptomic activity in coastal marine sediment.</title>
        <authorList>
            <person name="Lindsay M."/>
            <person name="Orcutt B."/>
            <person name="Emerson D."/>
            <person name="Stepanauskas R."/>
            <person name="D'Angelo T."/>
        </authorList>
    </citation>
    <scope>NUCLEOTIDE SEQUENCE [LARGE SCALE GENOMIC DNA]</scope>
    <source>
        <strain evidence="5">SAG AM-311-K15</strain>
    </source>
</reference>
<dbReference type="EMBL" id="JBHPBY010000464">
    <property type="protein sequence ID" value="MFC1853287.1"/>
    <property type="molecule type" value="Genomic_DNA"/>
</dbReference>
<keyword evidence="2" id="KW-0238">DNA-binding</keyword>
<organism evidence="5 6">
    <name type="scientific">candidate division CSSED10-310 bacterium</name>
    <dbReference type="NCBI Taxonomy" id="2855610"/>
    <lineage>
        <taxon>Bacteria</taxon>
        <taxon>Bacteria division CSSED10-310</taxon>
    </lineage>
</organism>
<dbReference type="InterPro" id="IPR011010">
    <property type="entry name" value="DNA_brk_join_enz"/>
</dbReference>
<sequence>MNMPIYKSTLAKWMNDFVAFKQLQKFTYMDQALCLRYFDDFLVEKHFCASTLNRTIVELYIAPTQRYKPNTRYNRLSIVREFSRYLKLYERESYVLSQVPAKRPSYPRFYIYSDHEIAALIRMCFSLKPLVSHRTQTFATLIGLLATTGLRINEALSITLDDVDLEKQLLFIRKGKFSKDRWVPLSLSATHALGQYITIRKEISFNHEDNSLFLNQRKKKLRYDSVQNTFRHLIRQCQIRGNQPPRLHDLRHTYATKCLLKWYQHADINAKLPALATCMGHVNISSTQIYLHITAEIRAQAQRRFQENFNKNILNKGERT</sequence>
<keyword evidence="6" id="KW-1185">Reference proteome</keyword>
<evidence type="ECO:0000259" key="4">
    <source>
        <dbReference type="PROSITE" id="PS51898"/>
    </source>
</evidence>
<evidence type="ECO:0000313" key="6">
    <source>
        <dbReference type="Proteomes" id="UP001594351"/>
    </source>
</evidence>
<dbReference type="InterPro" id="IPR050090">
    <property type="entry name" value="Tyrosine_recombinase_XerCD"/>
</dbReference>
<comment type="caution">
    <text evidence="5">The sequence shown here is derived from an EMBL/GenBank/DDBJ whole genome shotgun (WGS) entry which is preliminary data.</text>
</comment>
<dbReference type="SUPFAM" id="SSF56349">
    <property type="entry name" value="DNA breaking-rejoining enzymes"/>
    <property type="match status" value="1"/>
</dbReference>
<feature type="domain" description="Tyr recombinase" evidence="4">
    <location>
        <begin position="106"/>
        <end position="303"/>
    </location>
</feature>
<dbReference type="PROSITE" id="PS51898">
    <property type="entry name" value="TYR_RECOMBINASE"/>
    <property type="match status" value="1"/>
</dbReference>
<accession>A0ABV6Z4B9</accession>
<comment type="similarity">
    <text evidence="1">Belongs to the 'phage' integrase family.</text>
</comment>
<proteinExistence type="inferred from homology"/>
<name>A0ABV6Z4B9_UNCC1</name>